<evidence type="ECO:0000313" key="6">
    <source>
        <dbReference type="EMBL" id="GGL11785.1"/>
    </source>
</evidence>
<dbReference type="Gene3D" id="3.40.30.120">
    <property type="match status" value="1"/>
</dbReference>
<feature type="region of interest" description="Disordered" evidence="4">
    <location>
        <begin position="528"/>
        <end position="556"/>
    </location>
</feature>
<dbReference type="SUPFAM" id="SSF51905">
    <property type="entry name" value="FAD/NAD(P)-binding domain"/>
    <property type="match status" value="1"/>
</dbReference>
<dbReference type="PRINTS" id="PR00420">
    <property type="entry name" value="RNGMNOXGNASE"/>
</dbReference>
<evidence type="ECO:0000256" key="4">
    <source>
        <dbReference type="SAM" id="MobiDB-lite"/>
    </source>
</evidence>
<evidence type="ECO:0000259" key="5">
    <source>
        <dbReference type="Pfam" id="PF01494"/>
    </source>
</evidence>
<accession>A0A917VT75</accession>
<gene>
    <name evidence="6" type="ORF">GCM10011588_27730</name>
</gene>
<dbReference type="InterPro" id="IPR050641">
    <property type="entry name" value="RIFMO-like"/>
</dbReference>
<comment type="caution">
    <text evidence="6">The sequence shown here is derived from an EMBL/GenBank/DDBJ whole genome shotgun (WGS) entry which is preliminary data.</text>
</comment>
<dbReference type="InterPro" id="IPR002938">
    <property type="entry name" value="FAD-bd"/>
</dbReference>
<keyword evidence="6" id="KW-0503">Monooxygenase</keyword>
<dbReference type="AlphaFoldDB" id="A0A917VT75"/>
<dbReference type="RefSeq" id="WP_062998095.1">
    <property type="nucleotide sequence ID" value="NZ_BMMH01000005.1"/>
</dbReference>
<dbReference type="Gene3D" id="3.30.9.10">
    <property type="entry name" value="D-Amino Acid Oxidase, subunit A, domain 2"/>
    <property type="match status" value="1"/>
</dbReference>
<dbReference type="GO" id="GO:0071949">
    <property type="term" value="F:FAD binding"/>
    <property type="evidence" value="ECO:0007669"/>
    <property type="project" value="InterPro"/>
</dbReference>
<dbReference type="GO" id="GO:0016709">
    <property type="term" value="F:oxidoreductase activity, acting on paired donors, with incorporation or reduction of molecular oxygen, NAD(P)H as one donor, and incorporation of one atom of oxygen"/>
    <property type="evidence" value="ECO:0007669"/>
    <property type="project" value="UniProtKB-ARBA"/>
</dbReference>
<proteinExistence type="predicted"/>
<dbReference type="EMBL" id="BMMH01000005">
    <property type="protein sequence ID" value="GGL11785.1"/>
    <property type="molecule type" value="Genomic_DNA"/>
</dbReference>
<keyword evidence="6" id="KW-0560">Oxidoreductase</keyword>
<reference evidence="6" key="1">
    <citation type="journal article" date="2014" name="Int. J. Syst. Evol. Microbiol.">
        <title>Complete genome sequence of Corynebacterium casei LMG S-19264T (=DSM 44701T), isolated from a smear-ripened cheese.</title>
        <authorList>
            <consortium name="US DOE Joint Genome Institute (JGI-PGF)"/>
            <person name="Walter F."/>
            <person name="Albersmeier A."/>
            <person name="Kalinowski J."/>
            <person name="Ruckert C."/>
        </authorList>
    </citation>
    <scope>NUCLEOTIDE SEQUENCE</scope>
    <source>
        <strain evidence="6">CGMCC 4.3508</strain>
    </source>
</reference>
<dbReference type="PANTHER" id="PTHR43004:SF19">
    <property type="entry name" value="BINDING MONOOXYGENASE, PUTATIVE (JCVI)-RELATED"/>
    <property type="match status" value="1"/>
</dbReference>
<dbReference type="Pfam" id="PF01494">
    <property type="entry name" value="FAD_binding_3"/>
    <property type="match status" value="1"/>
</dbReference>
<dbReference type="Proteomes" id="UP000638263">
    <property type="component" value="Unassembled WGS sequence"/>
</dbReference>
<evidence type="ECO:0000313" key="7">
    <source>
        <dbReference type="Proteomes" id="UP000638263"/>
    </source>
</evidence>
<feature type="compositionally biased region" description="Basic and acidic residues" evidence="4">
    <location>
        <begin position="540"/>
        <end position="556"/>
    </location>
</feature>
<organism evidence="6 7">
    <name type="scientific">Nocardia jinanensis</name>
    <dbReference type="NCBI Taxonomy" id="382504"/>
    <lineage>
        <taxon>Bacteria</taxon>
        <taxon>Bacillati</taxon>
        <taxon>Actinomycetota</taxon>
        <taxon>Actinomycetes</taxon>
        <taxon>Mycobacteriales</taxon>
        <taxon>Nocardiaceae</taxon>
        <taxon>Nocardia</taxon>
    </lineage>
</organism>
<dbReference type="Gene3D" id="3.50.50.60">
    <property type="entry name" value="FAD/NAD(P)-binding domain"/>
    <property type="match status" value="1"/>
</dbReference>
<name>A0A917VT75_9NOCA</name>
<dbReference type="PANTHER" id="PTHR43004">
    <property type="entry name" value="TRK SYSTEM POTASSIUM UPTAKE PROTEIN"/>
    <property type="match status" value="1"/>
</dbReference>
<keyword evidence="3" id="KW-0274">FAD</keyword>
<evidence type="ECO:0000256" key="1">
    <source>
        <dbReference type="ARBA" id="ARBA00001974"/>
    </source>
</evidence>
<comment type="cofactor">
    <cofactor evidence="1">
        <name>FAD</name>
        <dbReference type="ChEBI" id="CHEBI:57692"/>
    </cofactor>
</comment>
<dbReference type="Pfam" id="PF21274">
    <property type="entry name" value="Rng_hyd_C"/>
    <property type="match status" value="1"/>
</dbReference>
<keyword evidence="2" id="KW-0285">Flavoprotein</keyword>
<reference evidence="6" key="2">
    <citation type="submission" date="2020-09" db="EMBL/GenBank/DDBJ databases">
        <authorList>
            <person name="Sun Q."/>
            <person name="Zhou Y."/>
        </authorList>
    </citation>
    <scope>NUCLEOTIDE SEQUENCE</scope>
    <source>
        <strain evidence="6">CGMCC 4.3508</strain>
    </source>
</reference>
<dbReference type="NCBIfam" id="NF004780">
    <property type="entry name" value="PRK06126.1"/>
    <property type="match status" value="1"/>
</dbReference>
<evidence type="ECO:0000256" key="2">
    <source>
        <dbReference type="ARBA" id="ARBA00022630"/>
    </source>
</evidence>
<sequence>MAKTERVPVLVIGGGPVGLALAGDLGWRGVDNVLVEARDATVFQPKMDMVGIRTMEFCRRWGIVDDVYTAGYNRQYIQDCAWVTDLNGYEFGREEFPAPCDERSPQQSPTHRERCPQNFFDPVLARFANRSGRADIRYHTQLVSFEDKGDHVSAVLRRRDTDQEYRIEADYLVGCDGGGSTVRTTLGIPMSGEGTLTYTSNAVFRCRDLEKLHTKNPAYRYIFIGPEGTWATLVAINGRDQWRFSLIGDESRSEVGEDEMRRAIIRAVGREFDFELLSLLPWERRQLVADHYRRGRVFLAGDAAHLTSPTGGFGMNTGVLDAVNLSWKLAGVLEGWAGETLLDSYEYEQRPVAIRNVSEAGDNLRRMLGPRVAKPAPEVFDDDSPQTEAARRRYGDAYTEAMKREWFSIGIHLGYSYEGSPVVVPDGSPMPPLDVQTYLPTGRPGHRAPHVWLDADRSLLDEYGREFVAVRFDPAVELDPLTVAAAAAAMPLRVVDVDDAAAAGLYNGKVVLVRPDGTVAWRGERLPSDPGLLVGRVTGRSRDRAPVSGDRDGVAA</sequence>
<keyword evidence="7" id="KW-1185">Reference proteome</keyword>
<evidence type="ECO:0000256" key="3">
    <source>
        <dbReference type="ARBA" id="ARBA00022827"/>
    </source>
</evidence>
<protein>
    <submittedName>
        <fullName evidence="6">Monooxygenase</fullName>
    </submittedName>
</protein>
<dbReference type="InterPro" id="IPR036188">
    <property type="entry name" value="FAD/NAD-bd_sf"/>
</dbReference>
<feature type="domain" description="FAD-binding" evidence="5">
    <location>
        <begin position="7"/>
        <end position="359"/>
    </location>
</feature>